<evidence type="ECO:0000256" key="1">
    <source>
        <dbReference type="SAM" id="MobiDB-lite"/>
    </source>
</evidence>
<dbReference type="SUPFAM" id="SSF56112">
    <property type="entry name" value="Protein kinase-like (PK-like)"/>
    <property type="match status" value="1"/>
</dbReference>
<evidence type="ECO:0000313" key="2">
    <source>
        <dbReference type="EMBL" id="AYV85409.1"/>
    </source>
</evidence>
<feature type="region of interest" description="Disordered" evidence="1">
    <location>
        <begin position="734"/>
        <end position="757"/>
    </location>
</feature>
<organism evidence="2">
    <name type="scientific">Satyrvirus sp</name>
    <dbReference type="NCBI Taxonomy" id="2487771"/>
    <lineage>
        <taxon>Viruses</taxon>
        <taxon>Varidnaviria</taxon>
        <taxon>Bamfordvirae</taxon>
        <taxon>Nucleocytoviricota</taxon>
        <taxon>Megaviricetes</taxon>
        <taxon>Imitervirales</taxon>
        <taxon>Mimiviridae</taxon>
        <taxon>Megamimivirinae</taxon>
    </lineage>
</organism>
<dbReference type="InterPro" id="IPR011009">
    <property type="entry name" value="Kinase-like_dom_sf"/>
</dbReference>
<gene>
    <name evidence="2" type="ORF">Satyrvirus15_6</name>
</gene>
<proteinExistence type="predicted"/>
<dbReference type="Gene3D" id="1.10.510.10">
    <property type="entry name" value="Transferase(Phosphotransferase) domain 1"/>
    <property type="match status" value="1"/>
</dbReference>
<dbReference type="EMBL" id="MK072451">
    <property type="protein sequence ID" value="AYV85409.1"/>
    <property type="molecule type" value="Genomic_DNA"/>
</dbReference>
<reference evidence="2" key="1">
    <citation type="submission" date="2018-10" db="EMBL/GenBank/DDBJ databases">
        <title>Hidden diversity of soil giant viruses.</title>
        <authorList>
            <person name="Schulz F."/>
            <person name="Alteio L."/>
            <person name="Goudeau D."/>
            <person name="Ryan E.M."/>
            <person name="Malmstrom R.R."/>
            <person name="Blanchard J."/>
            <person name="Woyke T."/>
        </authorList>
    </citation>
    <scope>NUCLEOTIDE SEQUENCE</scope>
    <source>
        <strain evidence="2">SAV1</strain>
    </source>
</reference>
<accession>A0A3G5AJ07</accession>
<protein>
    <submittedName>
        <fullName evidence="2">Uncharacterized protein</fullName>
    </submittedName>
</protein>
<sequence>MDQTTDQNELIHTVLYNEELPTNIQTKCVIAIDASGSTVTSKFRYTELFNAELKICYMMAHEKCPMTNILFWSYDAENYTPFFGENYITKCSQIRNTKNTTIFQGTEPACLFTNNLCRRIMVEAKLVVLLTDGEIQQNDVNKCFEYTRCLHNVFVGIIVLPNENNNKKPADINVSVLMPFAIGNAIIGVIRPSTGIGSIHILYTSGYFQDPLNFGKIVIDNDTTWEQVRNIPTKTLLENPIRVYNEPELFVGDSMETDTDSIFGVSTNKDDTIIDLGNGQMVKVSEILQSEPETIEELEICPKEKILLLCRLYQGSFVDEIMEWYGKIRNKILNKYSTEENGMQTSLHALKNMTKPDSSEKIIDPNDEKMVNFILDIGEELKVYYDQKKHGKLFTVIGMTQIGTATHRISDKHEDNPLNVRESLNSVWDMNIVGDYWKNHYGISIDDLHKTLHKQYQIFQKQQQNSKLKLSEFQSLQKVTIMDYITRKIFGNIECEFQNADNEFKTKLGSVTAQMIRYPELTMRQFYGMWCKYHIFSDPSTHIDAPVAVMLNESGKHAIFPGRTEDLFSFLFKTINKFTFAETLKYAIQLVFAVDLMHQNLVCHGYIELEKLYLDEFENLYLQANLQQNETDKMADIFGMGKVFYELYPRNKMVRFNFYYTKGKILDFGEVQPNNEMLEYQNIVYDCLQKKVCSSQVLGKLTQLANKLGVPIPKKEKSEVMDKQVVIAGQGILGKKRTRSDSTEDSPENSKRQAGMDMVARKIPSMDFMRYFTRSMQ</sequence>
<name>A0A3G5AJ07_9VIRU</name>